<dbReference type="HOGENOM" id="CLU_373579_0_0_1"/>
<keyword evidence="1 2" id="KW-0103">Bromodomain</keyword>
<reference evidence="5 6" key="2">
    <citation type="journal article" date="2007" name="BMC Biol.">
        <title>A 100%-complete sequence reveals unusually simple genomic features in the hot-spring red alga Cyanidioschyzon merolae.</title>
        <authorList>
            <person name="Nozaki H."/>
            <person name="Takano H."/>
            <person name="Misumi O."/>
            <person name="Terasawa K."/>
            <person name="Matsuzaki M."/>
            <person name="Maruyama S."/>
            <person name="Nishida K."/>
            <person name="Yagisawa F."/>
            <person name="Yoshida Y."/>
            <person name="Fujiwara T."/>
            <person name="Takio S."/>
            <person name="Tamura K."/>
            <person name="Chung S.J."/>
            <person name="Nakamura S."/>
            <person name="Kuroiwa H."/>
            <person name="Tanaka K."/>
            <person name="Sato N."/>
            <person name="Kuroiwa T."/>
        </authorList>
    </citation>
    <scope>NUCLEOTIDE SEQUENCE [LARGE SCALE GENOMIC DNA]</scope>
    <source>
        <strain evidence="5 6">10D</strain>
    </source>
</reference>
<dbReference type="eggNOG" id="KOG0955">
    <property type="taxonomic scope" value="Eukaryota"/>
</dbReference>
<dbReference type="GeneID" id="16992239"/>
<organism evidence="5 6">
    <name type="scientific">Cyanidioschyzon merolae (strain NIES-3377 / 10D)</name>
    <name type="common">Unicellular red alga</name>
    <dbReference type="NCBI Taxonomy" id="280699"/>
    <lineage>
        <taxon>Eukaryota</taxon>
        <taxon>Rhodophyta</taxon>
        <taxon>Bangiophyceae</taxon>
        <taxon>Cyanidiales</taxon>
        <taxon>Cyanidiaceae</taxon>
        <taxon>Cyanidioschyzon</taxon>
    </lineage>
</organism>
<dbReference type="EMBL" id="AP006484">
    <property type="protein sequence ID" value="BAM78851.1"/>
    <property type="molecule type" value="Genomic_DNA"/>
</dbReference>
<evidence type="ECO:0000313" key="6">
    <source>
        <dbReference type="Proteomes" id="UP000007014"/>
    </source>
</evidence>
<dbReference type="PANTHER" id="PTHR22881">
    <property type="entry name" value="BROMODOMAIN CONTAINING PROTEIN"/>
    <property type="match status" value="1"/>
</dbReference>
<feature type="region of interest" description="Disordered" evidence="3">
    <location>
        <begin position="538"/>
        <end position="586"/>
    </location>
</feature>
<evidence type="ECO:0000313" key="5">
    <source>
        <dbReference type="EMBL" id="BAM78851.1"/>
    </source>
</evidence>
<protein>
    <recommendedName>
        <fullName evidence="4">Bromo domain-containing protein</fullName>
    </recommendedName>
</protein>
<dbReference type="SMART" id="SM00297">
    <property type="entry name" value="BROMO"/>
    <property type="match status" value="1"/>
</dbReference>
<name>M1UNA2_CYAM1</name>
<feature type="compositionally biased region" description="Basic and acidic residues" evidence="3">
    <location>
        <begin position="122"/>
        <end position="134"/>
    </location>
</feature>
<feature type="compositionally biased region" description="Basic residues" evidence="3">
    <location>
        <begin position="159"/>
        <end position="169"/>
    </location>
</feature>
<evidence type="ECO:0000256" key="1">
    <source>
        <dbReference type="ARBA" id="ARBA00023117"/>
    </source>
</evidence>
<dbReference type="Pfam" id="PF00439">
    <property type="entry name" value="Bromodomain"/>
    <property type="match status" value="1"/>
</dbReference>
<gene>
    <name evidence="5" type="ORF">CYME_CMB028C</name>
</gene>
<keyword evidence="6" id="KW-1185">Reference proteome</keyword>
<dbReference type="OrthoDB" id="6096at2759"/>
<feature type="compositionally biased region" description="Polar residues" evidence="3">
    <location>
        <begin position="201"/>
        <end position="212"/>
    </location>
</feature>
<evidence type="ECO:0000256" key="2">
    <source>
        <dbReference type="PROSITE-ProRule" id="PRU00035"/>
    </source>
</evidence>
<feature type="region of interest" description="Disordered" evidence="3">
    <location>
        <begin position="663"/>
        <end position="726"/>
    </location>
</feature>
<evidence type="ECO:0000259" key="4">
    <source>
        <dbReference type="PROSITE" id="PS50014"/>
    </source>
</evidence>
<dbReference type="PRINTS" id="PR00503">
    <property type="entry name" value="BROMODOMAIN"/>
</dbReference>
<dbReference type="InterPro" id="IPR001487">
    <property type="entry name" value="Bromodomain"/>
</dbReference>
<proteinExistence type="predicted"/>
<feature type="region of interest" description="Disordered" evidence="3">
    <location>
        <begin position="115"/>
        <end position="225"/>
    </location>
</feature>
<feature type="compositionally biased region" description="Polar residues" evidence="3">
    <location>
        <begin position="400"/>
        <end position="410"/>
    </location>
</feature>
<sequence length="744" mass="82566">MQRVDGAHCHPVYNIQYYPYSESSSMQRVDGAHCHPVYNIQYYPYSESSSMQRVDGAHCHPVYNIQYYPYSEPSSMQVPAPFPHTPLRPLVRICDVQRTSSTWMRRTRQHAPFAGNSISYSAREDDGFPDREDPGDLALPDDSWSATGDDTESSAATTRRQRVTRRRGRASSPSTDTSEPARQRQRRSRTSHISVGDESGQRPTIRTRSASSLEAGGVPRATSSDQDTFRNTVAILIEQVRQHDRYGFFCAPVDPEEAPDYHEVIPEPMDLGTMQRKLETGKYRRLDEVERDLDLIWRNCFTYNPTNSIYYREAARMQKWALKRVQWARQRLCGITGAPSPAEGQSFSTSTHSRDEKVQHTHSRMVKGVSRGSAVALDSAPRMTVRLQTERHRDPAAVPGTSSELPTATETEGKPKPVAEMDVVLDEALDPEASYAVAAQDPGAFIERVWRAFVTRQERLRIEKEHERLYHYPRHSSEGERAAADLARTMLSQWLGKTIKRAPNDAEKYLLEILSAAELPAETLQRMATAFTSQQQNGATAAASVEENPSLKSRPTVGRGTHAAASHDDAQTRGASASATDDSPETSKDAFIASRWYALRRSLAALRLAQIQNAPLSEQLRRYDTVLALLARQLETIPPRLLLAEGGVESIRAFAQRLVQYEDSRAEDATPNAESSGQTPMASDPDATQPQKGATDGHSVGHHPAATPGAAHANDGGAQTDRPHDIKVDGVFSAGNATMLRPQV</sequence>
<feature type="compositionally biased region" description="Polar residues" evidence="3">
    <location>
        <begin position="672"/>
        <end position="692"/>
    </location>
</feature>
<feature type="region of interest" description="Disordered" evidence="3">
    <location>
        <begin position="390"/>
        <end position="416"/>
    </location>
</feature>
<dbReference type="KEGG" id="cme:CYME_CMB028C"/>
<dbReference type="STRING" id="280699.M1UNA2"/>
<dbReference type="SUPFAM" id="SSF47370">
    <property type="entry name" value="Bromodomain"/>
    <property type="match status" value="1"/>
</dbReference>
<dbReference type="InterPro" id="IPR051831">
    <property type="entry name" value="Bromodomain_contain_prot"/>
</dbReference>
<dbReference type="PROSITE" id="PS50014">
    <property type="entry name" value="BROMODOMAIN_2"/>
    <property type="match status" value="1"/>
</dbReference>
<dbReference type="PANTHER" id="PTHR22881:SF27">
    <property type="entry name" value="BROMODOMAIN CONTAINING 7_9"/>
    <property type="match status" value="1"/>
</dbReference>
<dbReference type="Proteomes" id="UP000007014">
    <property type="component" value="Chromosome 2"/>
</dbReference>
<dbReference type="AlphaFoldDB" id="M1UNA2"/>
<feature type="compositionally biased region" description="Low complexity" evidence="3">
    <location>
        <begin position="702"/>
        <end position="713"/>
    </location>
</feature>
<dbReference type="Gene3D" id="1.20.920.10">
    <property type="entry name" value="Bromodomain-like"/>
    <property type="match status" value="1"/>
</dbReference>
<dbReference type="InterPro" id="IPR036427">
    <property type="entry name" value="Bromodomain-like_sf"/>
</dbReference>
<reference evidence="5 6" key="1">
    <citation type="journal article" date="2004" name="Nature">
        <title>Genome sequence of the ultrasmall unicellular red alga Cyanidioschyzon merolae 10D.</title>
        <authorList>
            <person name="Matsuzaki M."/>
            <person name="Misumi O."/>
            <person name="Shin-i T."/>
            <person name="Maruyama S."/>
            <person name="Takahara M."/>
            <person name="Miyagishima S."/>
            <person name="Mori T."/>
            <person name="Nishida K."/>
            <person name="Yagisawa F."/>
            <person name="Nishida K."/>
            <person name="Yoshida Y."/>
            <person name="Nishimura Y."/>
            <person name="Nakao S."/>
            <person name="Kobayashi T."/>
            <person name="Momoyama Y."/>
            <person name="Higashiyama T."/>
            <person name="Minoda A."/>
            <person name="Sano M."/>
            <person name="Nomoto H."/>
            <person name="Oishi K."/>
            <person name="Hayashi H."/>
            <person name="Ohta F."/>
            <person name="Nishizaka S."/>
            <person name="Haga S."/>
            <person name="Miura S."/>
            <person name="Morishita T."/>
            <person name="Kabeya Y."/>
            <person name="Terasawa K."/>
            <person name="Suzuki Y."/>
            <person name="Ishii Y."/>
            <person name="Asakawa S."/>
            <person name="Takano H."/>
            <person name="Ohta N."/>
            <person name="Kuroiwa H."/>
            <person name="Tanaka K."/>
            <person name="Shimizu N."/>
            <person name="Sugano S."/>
            <person name="Sato N."/>
            <person name="Nozaki H."/>
            <person name="Ogasawara N."/>
            <person name="Kohara Y."/>
            <person name="Kuroiwa T."/>
        </authorList>
    </citation>
    <scope>NUCLEOTIDE SEQUENCE [LARGE SCALE GENOMIC DNA]</scope>
    <source>
        <strain evidence="5 6">10D</strain>
    </source>
</reference>
<dbReference type="Gramene" id="CMB028CT">
    <property type="protein sequence ID" value="CMB028CT"/>
    <property type="gene ID" value="CMB028C"/>
</dbReference>
<accession>M1UNA2</accession>
<dbReference type="RefSeq" id="XP_005535137.1">
    <property type="nucleotide sequence ID" value="XM_005535080.1"/>
</dbReference>
<evidence type="ECO:0000256" key="3">
    <source>
        <dbReference type="SAM" id="MobiDB-lite"/>
    </source>
</evidence>
<feature type="domain" description="Bromo" evidence="4">
    <location>
        <begin position="241"/>
        <end position="311"/>
    </location>
</feature>